<dbReference type="AlphaFoldDB" id="A0A1I0XZK2"/>
<dbReference type="Pfam" id="PF01636">
    <property type="entry name" value="APH"/>
    <property type="match status" value="1"/>
</dbReference>
<dbReference type="GO" id="GO:0016740">
    <property type="term" value="F:transferase activity"/>
    <property type="evidence" value="ECO:0007669"/>
    <property type="project" value="UniProtKB-KW"/>
</dbReference>
<feature type="domain" description="Aminoglycoside phosphotransferase" evidence="1">
    <location>
        <begin position="46"/>
        <end position="254"/>
    </location>
</feature>
<keyword evidence="3" id="KW-1185">Reference proteome</keyword>
<protein>
    <submittedName>
        <fullName evidence="2">Phosphotransferase enzyme family protein</fullName>
    </submittedName>
</protein>
<name>A0A1I0XZK2_9BACI</name>
<evidence type="ECO:0000313" key="3">
    <source>
        <dbReference type="Proteomes" id="UP000198642"/>
    </source>
</evidence>
<dbReference type="InterPro" id="IPR011009">
    <property type="entry name" value="Kinase-like_dom_sf"/>
</dbReference>
<evidence type="ECO:0000313" key="2">
    <source>
        <dbReference type="EMBL" id="SFB06491.1"/>
    </source>
</evidence>
<dbReference type="STRING" id="237679.SAMN04488072_106154"/>
<dbReference type="InterPro" id="IPR002575">
    <property type="entry name" value="Aminoglycoside_PTrfase"/>
</dbReference>
<dbReference type="Gene3D" id="3.90.1200.10">
    <property type="match status" value="1"/>
</dbReference>
<organism evidence="2 3">
    <name type="scientific">Lentibacillus halodurans</name>
    <dbReference type="NCBI Taxonomy" id="237679"/>
    <lineage>
        <taxon>Bacteria</taxon>
        <taxon>Bacillati</taxon>
        <taxon>Bacillota</taxon>
        <taxon>Bacilli</taxon>
        <taxon>Bacillales</taxon>
        <taxon>Bacillaceae</taxon>
        <taxon>Lentibacillus</taxon>
    </lineage>
</organism>
<gene>
    <name evidence="2" type="ORF">SAMN04488072_106154</name>
</gene>
<dbReference type="PANTHER" id="PTHR21310">
    <property type="entry name" value="AMINOGLYCOSIDE PHOSPHOTRANSFERASE-RELATED-RELATED"/>
    <property type="match status" value="1"/>
</dbReference>
<dbReference type="SUPFAM" id="SSF56112">
    <property type="entry name" value="Protein kinase-like (PK-like)"/>
    <property type="match status" value="1"/>
</dbReference>
<accession>A0A1I0XZK2</accession>
<reference evidence="2 3" key="1">
    <citation type="submission" date="2016-10" db="EMBL/GenBank/DDBJ databases">
        <authorList>
            <person name="de Groot N.N."/>
        </authorList>
    </citation>
    <scope>NUCLEOTIDE SEQUENCE [LARGE SCALE GENOMIC DNA]</scope>
    <source>
        <strain evidence="2 3">CGMCC 1.3702</strain>
    </source>
</reference>
<sequence length="302" mass="33928">MNMYGTSLPDYVLRWIIHSVDPSVQVESVYKLKGSTSSLLHGIALRVGDSVKHYVLRQFDNRDWLVKEPDLAVHEAASLQMADSVKVAVLEVIANDALGDHCGVPAVLMTKLEGTVELKPDDQDRWLDGLAGALADIHSLDADGFPYEYFPYNDADSFDVPYWSGVPGLWEKVLDLVKGSRPDAHECFIHRDYHPANVLWKNGNVSGVVDWVNACKGPREVDIGHCRLNLAMLYGPEWANRFLLAYKRYAGKRFTYDPYWDVIALIDFLDGPPEVYPGWEAFGVTGLTDSLIKKRLDAFIQV</sequence>
<keyword evidence="2" id="KW-0808">Transferase</keyword>
<proteinExistence type="predicted"/>
<dbReference type="EMBL" id="FOJW01000006">
    <property type="protein sequence ID" value="SFB06491.1"/>
    <property type="molecule type" value="Genomic_DNA"/>
</dbReference>
<evidence type="ECO:0000259" key="1">
    <source>
        <dbReference type="Pfam" id="PF01636"/>
    </source>
</evidence>
<dbReference type="Proteomes" id="UP000198642">
    <property type="component" value="Unassembled WGS sequence"/>
</dbReference>
<dbReference type="InterPro" id="IPR051678">
    <property type="entry name" value="AGP_Transferase"/>
</dbReference>